<evidence type="ECO:0000259" key="7">
    <source>
        <dbReference type="Pfam" id="PF04357"/>
    </source>
</evidence>
<evidence type="ECO:0000313" key="8">
    <source>
        <dbReference type="EMBL" id="MDD0815916.1"/>
    </source>
</evidence>
<dbReference type="InterPro" id="IPR007452">
    <property type="entry name" value="TamB_C"/>
</dbReference>
<proteinExistence type="predicted"/>
<evidence type="ECO:0000256" key="4">
    <source>
        <dbReference type="ARBA" id="ARBA00023136"/>
    </source>
</evidence>
<feature type="compositionally biased region" description="Low complexity" evidence="5">
    <location>
        <begin position="1114"/>
        <end position="1124"/>
    </location>
</feature>
<sequence>MSTSQAPSPQTTPATLPAPHRARRWLGGAALFVGLPLALLGGLGWWAGSEGSLATMAEQAPRFLPAGQTLSLRGVRGSLLRGGQIDELQWAQPGTALTLSDLTIAWDWRPLLDRHLALSQLEARSLEIRTEDSATPASPPLTELRLPLTIDTPLSLGELKLPAAAGLQVKDFSGHYHYDGQQHHLQWGELNLAAGHYHGDIRLQADAPMALTARIEGEVPTPLKAPAPAAVQARVLLQGSLSGPNATLQLQAELSPEADEASHTHADTPPPSPLKKAPSQATASARAHPHQPAASPMSAHLSAQVRPWARQPLHQAQLQLSAIDLSLLWPQAPVTALSGTVDVQPPAPDAAPAQWGARLKLHNAAPGPWDLQRLPVTQLSATVRQEPHPEGSTWLAEDMQVQLGTGLLRLNARWPQAAPGQSPAWRVQSQLQGINPAALLSTLPPAAIDGQLSAQGLSGPGSQVDDLSFSTDLQARALSANPKTPAAPSAALWSALQLKQARATGRWQAGELQLDGLRLELAEASLTGQLRAQTAPLGGSAQLQWQAPGLNAELKGQLSAQQGQGQWLVKLQDAAALSRWLQGLPGLSALRSSLPVAGQGQLQGDWQGGWASLLANWNGERPPSTARPLSLNVQLDLPRLDWAAEGPAAGLRVQQLQARLAGSLPGAPGALPLQLSLQGVLAQGGHSLRAQVQAQAGQAATSGPQASRWTALLQTLSLQTSGQVPGGPWTLGLTAPVSLQLSHSPQQALTELSLAPGQAVLQGSSPTPAELQWQAARWSSLKGQARWDSQGQLRHIPQAWLEALAALRGDGSGLGVAGDLVLNADWKARLDQRVQASLRVARHSGDLQLQADDLPPGTQATAAQRSAGVRQAELNLQLDGEQVEAQLRWDSERAGQVQARLSTRLRQDAQGWQWPPDAPLSGELKAQLPQLGAWSMLAPPGWRLRGTLDAQASLQGTLQSPRWTGEIRASNLALRSVVEGVELREGKLRAQLSGDQIDIREFTLRGAPGGGGGDGGTLSATGQARWTGQALEVDLQTQAERLRVSARADRRLAVSGQIGMRLRDGQLKVRGALKADQALFILPDETAPTLGADVKVSSSQRRANAPLAPPGQPKPATAAPAAKAGPDVQVSFDLGDDFRVQGRGLSTRLRGTLTLRVLASGGDPQVTGELRTDQGRYKAYGQQLTIETGVLRFSGRYDDPALEVLAIRPNLSTRVGVQITGTVLSPRVRLFSEPEMADADKLAWLVLGRAAASGAAESALLQQAALALLGGGRSLSDGLAQSLGLDEVSFSGVRNTDTGVTSAALTLGKRLSKDFYVSYERSLAGTMGTFYIFYDLTRRLTLRAQTGEKSAVDLIFTVSYD</sequence>
<protein>
    <submittedName>
        <fullName evidence="8">Translocation/assembly module TamB domain-containing protein</fullName>
    </submittedName>
</protein>
<dbReference type="PANTHER" id="PTHR36985">
    <property type="entry name" value="TRANSLOCATION AND ASSEMBLY MODULE SUBUNIT TAMB"/>
    <property type="match status" value="1"/>
</dbReference>
<evidence type="ECO:0000313" key="9">
    <source>
        <dbReference type="Proteomes" id="UP001528672"/>
    </source>
</evidence>
<evidence type="ECO:0000256" key="1">
    <source>
        <dbReference type="ARBA" id="ARBA00004167"/>
    </source>
</evidence>
<keyword evidence="3 6" id="KW-1133">Transmembrane helix</keyword>
<keyword evidence="2 6" id="KW-0812">Transmembrane</keyword>
<keyword evidence="9" id="KW-1185">Reference proteome</keyword>
<keyword evidence="4 6" id="KW-0472">Membrane</keyword>
<evidence type="ECO:0000256" key="6">
    <source>
        <dbReference type="SAM" id="Phobius"/>
    </source>
</evidence>
<dbReference type="Proteomes" id="UP001528672">
    <property type="component" value="Unassembled WGS sequence"/>
</dbReference>
<comment type="caution">
    <text evidence="8">The sequence shown here is derived from an EMBL/GenBank/DDBJ whole genome shotgun (WGS) entry which is preliminary data.</text>
</comment>
<evidence type="ECO:0000256" key="5">
    <source>
        <dbReference type="SAM" id="MobiDB-lite"/>
    </source>
</evidence>
<organism evidence="8 9">
    <name type="scientific">Curvibacter microcysteis</name>
    <dbReference type="NCBI Taxonomy" id="3026419"/>
    <lineage>
        <taxon>Bacteria</taxon>
        <taxon>Pseudomonadati</taxon>
        <taxon>Pseudomonadota</taxon>
        <taxon>Betaproteobacteria</taxon>
        <taxon>Burkholderiales</taxon>
        <taxon>Comamonadaceae</taxon>
        <taxon>Curvibacter</taxon>
    </lineage>
</organism>
<dbReference type="PANTHER" id="PTHR36985:SF1">
    <property type="entry name" value="TRANSLOCATION AND ASSEMBLY MODULE SUBUNIT TAMB"/>
    <property type="match status" value="1"/>
</dbReference>
<feature type="region of interest" description="Disordered" evidence="5">
    <location>
        <begin position="254"/>
        <end position="303"/>
    </location>
</feature>
<dbReference type="RefSeq" id="WP_273927607.1">
    <property type="nucleotide sequence ID" value="NZ_JAQSIO010000005.1"/>
</dbReference>
<dbReference type="EMBL" id="JAQSIO010000005">
    <property type="protein sequence ID" value="MDD0815916.1"/>
    <property type="molecule type" value="Genomic_DNA"/>
</dbReference>
<feature type="region of interest" description="Disordered" evidence="5">
    <location>
        <begin position="1095"/>
        <end position="1124"/>
    </location>
</feature>
<gene>
    <name evidence="8" type="ORF">PSQ39_14865</name>
</gene>
<feature type="transmembrane region" description="Helical" evidence="6">
    <location>
        <begin position="25"/>
        <end position="47"/>
    </location>
</feature>
<comment type="subcellular location">
    <subcellularLocation>
        <location evidence="1">Membrane</location>
        <topology evidence="1">Single-pass membrane protein</topology>
    </subcellularLocation>
</comment>
<reference evidence="8 9" key="1">
    <citation type="submission" date="2023-02" db="EMBL/GenBank/DDBJ databases">
        <title>Bacterial whole genome sequence for Curvibacter sp. HBC28.</title>
        <authorList>
            <person name="Le V."/>
            <person name="Ko S.-R."/>
            <person name="Ahn C.-Y."/>
            <person name="Oh H.-M."/>
        </authorList>
    </citation>
    <scope>NUCLEOTIDE SEQUENCE [LARGE SCALE GENOMIC DNA]</scope>
    <source>
        <strain evidence="8 9">HBC28</strain>
    </source>
</reference>
<accession>A0ABT5MHM0</accession>
<evidence type="ECO:0000256" key="3">
    <source>
        <dbReference type="ARBA" id="ARBA00022989"/>
    </source>
</evidence>
<evidence type="ECO:0000256" key="2">
    <source>
        <dbReference type="ARBA" id="ARBA00022692"/>
    </source>
</evidence>
<feature type="domain" description="Translocation and assembly module TamB C-terminal" evidence="7">
    <location>
        <begin position="1013"/>
        <end position="1360"/>
    </location>
</feature>
<name>A0ABT5MHM0_9BURK</name>
<dbReference type="Pfam" id="PF04357">
    <property type="entry name" value="TamB"/>
    <property type="match status" value="1"/>
</dbReference>